<comment type="caution">
    <text evidence="1">The sequence shown here is derived from an EMBL/GenBank/DDBJ whole genome shotgun (WGS) entry which is preliminary data.</text>
</comment>
<dbReference type="OrthoDB" id="2014278at2759"/>
<reference evidence="1 2" key="1">
    <citation type="journal article" date="2018" name="Nat. Genet.">
        <title>The Rosa genome provides new insights in the design of modern roses.</title>
        <authorList>
            <person name="Bendahmane M."/>
        </authorList>
    </citation>
    <scope>NUCLEOTIDE SEQUENCE [LARGE SCALE GENOMIC DNA]</scope>
    <source>
        <strain evidence="2">cv. Old Blush</strain>
    </source>
</reference>
<dbReference type="Pfam" id="PF05056">
    <property type="entry name" value="DUF674"/>
    <property type="match status" value="1"/>
</dbReference>
<evidence type="ECO:0000313" key="2">
    <source>
        <dbReference type="Proteomes" id="UP000238479"/>
    </source>
</evidence>
<accession>A0A2P6QDK8</accession>
<protein>
    <recommendedName>
        <fullName evidence="3">DUF674 domain-containing protein</fullName>
    </recommendedName>
</protein>
<keyword evidence="2" id="KW-1185">Reference proteome</keyword>
<dbReference type="Proteomes" id="UP000238479">
    <property type="component" value="Chromosome 5"/>
</dbReference>
<dbReference type="InterPro" id="IPR007750">
    <property type="entry name" value="DUF674"/>
</dbReference>
<dbReference type="Gramene" id="PRQ32272">
    <property type="protein sequence ID" value="PRQ32272"/>
    <property type="gene ID" value="RchiOBHm_Chr5g0044511"/>
</dbReference>
<organism evidence="1 2">
    <name type="scientific">Rosa chinensis</name>
    <name type="common">China rose</name>
    <dbReference type="NCBI Taxonomy" id="74649"/>
    <lineage>
        <taxon>Eukaryota</taxon>
        <taxon>Viridiplantae</taxon>
        <taxon>Streptophyta</taxon>
        <taxon>Embryophyta</taxon>
        <taxon>Tracheophyta</taxon>
        <taxon>Spermatophyta</taxon>
        <taxon>Magnoliopsida</taxon>
        <taxon>eudicotyledons</taxon>
        <taxon>Gunneridae</taxon>
        <taxon>Pentapetalae</taxon>
        <taxon>rosids</taxon>
        <taxon>fabids</taxon>
        <taxon>Rosales</taxon>
        <taxon>Rosaceae</taxon>
        <taxon>Rosoideae</taxon>
        <taxon>Rosoideae incertae sedis</taxon>
        <taxon>Rosa</taxon>
    </lineage>
</organism>
<dbReference type="EMBL" id="PDCK01000043">
    <property type="protein sequence ID" value="PRQ32272.1"/>
    <property type="molecule type" value="Genomic_DNA"/>
</dbReference>
<proteinExistence type="predicted"/>
<dbReference type="PANTHER" id="PTHR33103">
    <property type="entry name" value="OS01G0153900 PROTEIN"/>
    <property type="match status" value="1"/>
</dbReference>
<evidence type="ECO:0008006" key="3">
    <source>
        <dbReference type="Google" id="ProtNLM"/>
    </source>
</evidence>
<gene>
    <name evidence="1" type="ORF">RchiOBHm_Chr5g0044511</name>
</gene>
<dbReference type="OMA" id="TVMPMSA"/>
<dbReference type="AlphaFoldDB" id="A0A2P6QDK8"/>
<dbReference type="STRING" id="74649.A0A2P6QDK8"/>
<name>A0A2P6QDK8_ROSCH</name>
<dbReference type="PANTHER" id="PTHR33103:SF19">
    <property type="entry name" value="OS09G0544700 PROTEIN"/>
    <property type="match status" value="1"/>
</dbReference>
<evidence type="ECO:0000313" key="1">
    <source>
        <dbReference type="EMBL" id="PRQ32272.1"/>
    </source>
</evidence>
<sequence>MADSKSTVSLKLLIDTKRQKVLFAEAGKDFVDFLFTLLSLPVGTVIRLLSKDGMVGSFGKLYDSVENLDLTYMEPKLNKDILLKPKAPVAGPNILGLLDLANVDVPAARNKVFYMCSKRNNNKNINRRGQCNCSGSAPTAHLYVTEDPKEQCPKCNHHMSSQATYVGQPKTTVAASRFGAAGYVKGLVTYIVMDDLEVKPMSTISSITLLNRFNVKNVGTLEQKVVDLGMNEGVKLLKESLQSKAVLTNVFLVKKAAA</sequence>